<dbReference type="PANTHER" id="PTHR23531">
    <property type="entry name" value="QUINOLENE RESISTANCE PROTEIN NORA"/>
    <property type="match status" value="1"/>
</dbReference>
<evidence type="ECO:0000256" key="2">
    <source>
        <dbReference type="ARBA" id="ARBA00022692"/>
    </source>
</evidence>
<dbReference type="PANTHER" id="PTHR23531:SF1">
    <property type="entry name" value="QUINOLENE RESISTANCE PROTEIN NORA"/>
    <property type="match status" value="1"/>
</dbReference>
<dbReference type="SUPFAM" id="SSF103473">
    <property type="entry name" value="MFS general substrate transporter"/>
    <property type="match status" value="1"/>
</dbReference>
<keyword evidence="9" id="KW-1185">Reference proteome</keyword>
<dbReference type="InterPro" id="IPR052714">
    <property type="entry name" value="MFS_Exporter"/>
</dbReference>
<feature type="transmembrane region" description="Helical" evidence="6">
    <location>
        <begin position="7"/>
        <end position="28"/>
    </location>
</feature>
<dbReference type="RefSeq" id="WP_103944893.1">
    <property type="nucleotide sequence ID" value="NZ_FNVO01000048.1"/>
</dbReference>
<feature type="transmembrane region" description="Helical" evidence="6">
    <location>
        <begin position="161"/>
        <end position="180"/>
    </location>
</feature>
<keyword evidence="4 6" id="KW-0472">Membrane</keyword>
<dbReference type="InterPro" id="IPR020846">
    <property type="entry name" value="MFS_dom"/>
</dbReference>
<feature type="transmembrane region" description="Helical" evidence="6">
    <location>
        <begin position="40"/>
        <end position="60"/>
    </location>
</feature>
<feature type="transmembrane region" description="Helical" evidence="6">
    <location>
        <begin position="366"/>
        <end position="385"/>
    </location>
</feature>
<dbReference type="InterPro" id="IPR011701">
    <property type="entry name" value="MFS"/>
</dbReference>
<evidence type="ECO:0000256" key="4">
    <source>
        <dbReference type="ARBA" id="ARBA00023136"/>
    </source>
</evidence>
<feature type="transmembrane region" description="Helical" evidence="6">
    <location>
        <begin position="216"/>
        <end position="234"/>
    </location>
</feature>
<dbReference type="Proteomes" id="UP000236723">
    <property type="component" value="Unassembled WGS sequence"/>
</dbReference>
<dbReference type="GO" id="GO:0022857">
    <property type="term" value="F:transmembrane transporter activity"/>
    <property type="evidence" value="ECO:0007669"/>
    <property type="project" value="InterPro"/>
</dbReference>
<feature type="region of interest" description="Disordered" evidence="5">
    <location>
        <begin position="394"/>
        <end position="419"/>
    </location>
</feature>
<keyword evidence="3 6" id="KW-1133">Transmembrane helix</keyword>
<proteinExistence type="predicted"/>
<dbReference type="PROSITE" id="PS51257">
    <property type="entry name" value="PROKAR_LIPOPROTEIN"/>
    <property type="match status" value="1"/>
</dbReference>
<evidence type="ECO:0000259" key="7">
    <source>
        <dbReference type="PROSITE" id="PS50850"/>
    </source>
</evidence>
<feature type="transmembrane region" description="Helical" evidence="6">
    <location>
        <begin position="254"/>
        <end position="273"/>
    </location>
</feature>
<dbReference type="InterPro" id="IPR036259">
    <property type="entry name" value="MFS_trans_sf"/>
</dbReference>
<evidence type="ECO:0000313" key="8">
    <source>
        <dbReference type="EMBL" id="SEG94543.1"/>
    </source>
</evidence>
<feature type="compositionally biased region" description="Basic and acidic residues" evidence="5">
    <location>
        <begin position="401"/>
        <end position="412"/>
    </location>
</feature>
<sequence length="419" mass="42404">MNGRSQLPVLAATSACFLSIGLLIPVLPQYVTGPLAHGPGTVGVLIAVPSITAILARPFAGRMADEHGHRSAAVAGAAVLAVAALALLGTGSLSALLACRAVAGVGEAFAYVGLAAAGASAAEDTTDTSGRITRFSIAVYTGLLAGAPLGTIVLSSLDFEWVWLLSSATAAAAAAICLVLPSNATASADPATSAGAQTARAAGSGRRERSPLVHRAGLLPGVAYGASIWGYTAFNTYIPLYGRHIGERDVRTEYLVYGVVLLAVRILGHRVISRLPPRRTAVTSLAFTAAGLAGMLIAPTAPGLVGGTVLLAVGQALGLPAFLAMAVDAVPAGQRGSVLATVTGFFDVGFLTAALGLGLATRTLGLEAGFAVAAGAAAAPLLLFIPRRRAIPPPVPPFRTTTEERPCPDPTRRTFRRPT</sequence>
<evidence type="ECO:0000256" key="3">
    <source>
        <dbReference type="ARBA" id="ARBA00022989"/>
    </source>
</evidence>
<dbReference type="AlphaFoldDB" id="A0A1H6EBA3"/>
<dbReference type="EMBL" id="FNVO01000048">
    <property type="protein sequence ID" value="SEG94543.1"/>
    <property type="molecule type" value="Genomic_DNA"/>
</dbReference>
<feature type="transmembrane region" description="Helical" evidence="6">
    <location>
        <begin position="304"/>
        <end position="326"/>
    </location>
</feature>
<gene>
    <name evidence="8" type="ORF">SAMN04489712_14818</name>
</gene>
<feature type="transmembrane region" description="Helical" evidence="6">
    <location>
        <begin position="72"/>
        <end position="95"/>
    </location>
</feature>
<feature type="transmembrane region" description="Helical" evidence="6">
    <location>
        <begin position="101"/>
        <end position="122"/>
    </location>
</feature>
<dbReference type="Gene3D" id="1.20.1250.20">
    <property type="entry name" value="MFS general substrate transporter like domains"/>
    <property type="match status" value="2"/>
</dbReference>
<comment type="subcellular location">
    <subcellularLocation>
        <location evidence="1">Cell membrane</location>
        <topology evidence="1">Multi-pass membrane protein</topology>
    </subcellularLocation>
</comment>
<dbReference type="Pfam" id="PF07690">
    <property type="entry name" value="MFS_1"/>
    <property type="match status" value="1"/>
</dbReference>
<accession>A0A1H6EBA3</accession>
<feature type="transmembrane region" description="Helical" evidence="6">
    <location>
        <begin position="134"/>
        <end position="155"/>
    </location>
</feature>
<dbReference type="OrthoDB" id="5242299at2"/>
<reference evidence="9" key="1">
    <citation type="submission" date="2016-10" db="EMBL/GenBank/DDBJ databases">
        <authorList>
            <person name="Varghese N."/>
            <person name="Submissions S."/>
        </authorList>
    </citation>
    <scope>NUCLEOTIDE SEQUENCE [LARGE SCALE GENOMIC DNA]</scope>
    <source>
        <strain evidence="9">DSM 43163</strain>
    </source>
</reference>
<feature type="transmembrane region" description="Helical" evidence="6">
    <location>
        <begin position="338"/>
        <end position="360"/>
    </location>
</feature>
<keyword evidence="2 6" id="KW-0812">Transmembrane</keyword>
<feature type="transmembrane region" description="Helical" evidence="6">
    <location>
        <begin position="280"/>
        <end position="298"/>
    </location>
</feature>
<dbReference type="GO" id="GO:0005886">
    <property type="term" value="C:plasma membrane"/>
    <property type="evidence" value="ECO:0007669"/>
    <property type="project" value="UniProtKB-SubCell"/>
</dbReference>
<protein>
    <submittedName>
        <fullName evidence="8">Predicted arabinose efflux permease, MFS family</fullName>
    </submittedName>
</protein>
<feature type="domain" description="Major facilitator superfamily (MFS) profile" evidence="7">
    <location>
        <begin position="1"/>
        <end position="389"/>
    </location>
</feature>
<organism evidence="8 9">
    <name type="scientific">Thermomonospora echinospora</name>
    <dbReference type="NCBI Taxonomy" id="1992"/>
    <lineage>
        <taxon>Bacteria</taxon>
        <taxon>Bacillati</taxon>
        <taxon>Actinomycetota</taxon>
        <taxon>Actinomycetes</taxon>
        <taxon>Streptosporangiales</taxon>
        <taxon>Thermomonosporaceae</taxon>
        <taxon>Thermomonospora</taxon>
    </lineage>
</organism>
<dbReference type="PROSITE" id="PS50850">
    <property type="entry name" value="MFS"/>
    <property type="match status" value="1"/>
</dbReference>
<evidence type="ECO:0000256" key="6">
    <source>
        <dbReference type="SAM" id="Phobius"/>
    </source>
</evidence>
<evidence type="ECO:0000256" key="5">
    <source>
        <dbReference type="SAM" id="MobiDB-lite"/>
    </source>
</evidence>
<evidence type="ECO:0000313" key="9">
    <source>
        <dbReference type="Proteomes" id="UP000236723"/>
    </source>
</evidence>
<evidence type="ECO:0000256" key="1">
    <source>
        <dbReference type="ARBA" id="ARBA00004651"/>
    </source>
</evidence>
<name>A0A1H6EBA3_9ACTN</name>